<proteinExistence type="predicted"/>
<dbReference type="RefSeq" id="WP_136857825.1">
    <property type="nucleotide sequence ID" value="NZ_SUNH01000027.1"/>
</dbReference>
<feature type="chain" id="PRO_5020642713" evidence="1">
    <location>
        <begin position="24"/>
        <end position="312"/>
    </location>
</feature>
<evidence type="ECO:0000313" key="2">
    <source>
        <dbReference type="EMBL" id="TJZ81813.1"/>
    </source>
</evidence>
<protein>
    <submittedName>
        <fullName evidence="2">DUF481 domain-containing protein</fullName>
    </submittedName>
</protein>
<dbReference type="OrthoDB" id="7631035at2"/>
<gene>
    <name evidence="2" type="ORF">FA740_16050</name>
</gene>
<evidence type="ECO:0000256" key="1">
    <source>
        <dbReference type="SAM" id="SignalP"/>
    </source>
</evidence>
<dbReference type="EMBL" id="SUNH01000027">
    <property type="protein sequence ID" value="TJZ81813.1"/>
    <property type="molecule type" value="Genomic_DNA"/>
</dbReference>
<dbReference type="AlphaFoldDB" id="A0A4U0QJG0"/>
<keyword evidence="3" id="KW-1185">Reference proteome</keyword>
<organism evidence="2 3">
    <name type="scientific">Paracoccus hibiscisoli</name>
    <dbReference type="NCBI Taxonomy" id="2023261"/>
    <lineage>
        <taxon>Bacteria</taxon>
        <taxon>Pseudomonadati</taxon>
        <taxon>Pseudomonadota</taxon>
        <taxon>Alphaproteobacteria</taxon>
        <taxon>Rhodobacterales</taxon>
        <taxon>Paracoccaceae</taxon>
        <taxon>Paracoccus</taxon>
    </lineage>
</organism>
<name>A0A4U0QJG0_9RHOB</name>
<dbReference type="InterPro" id="IPR007433">
    <property type="entry name" value="DUF481"/>
</dbReference>
<reference evidence="2 3" key="1">
    <citation type="submission" date="2019-04" db="EMBL/GenBank/DDBJ databases">
        <authorList>
            <person name="Li J."/>
        </authorList>
    </citation>
    <scope>NUCLEOTIDE SEQUENCE [LARGE SCALE GENOMIC DNA]</scope>
    <source>
        <strain evidence="2 3">CCTCC AB2016182</strain>
    </source>
</reference>
<feature type="signal peptide" evidence="1">
    <location>
        <begin position="1"/>
        <end position="23"/>
    </location>
</feature>
<dbReference type="Proteomes" id="UP000306223">
    <property type="component" value="Unassembled WGS sequence"/>
</dbReference>
<accession>A0A4U0QJG0</accession>
<keyword evidence="1" id="KW-0732">Signal</keyword>
<evidence type="ECO:0000313" key="3">
    <source>
        <dbReference type="Proteomes" id="UP000306223"/>
    </source>
</evidence>
<comment type="caution">
    <text evidence="2">The sequence shown here is derived from an EMBL/GenBank/DDBJ whole genome shotgun (WGS) entry which is preliminary data.</text>
</comment>
<sequence length="312" mass="34220">MKKVTLLTSTAAILAALSVPAFAQSEISTGADATGISRIDDRITDIEDSVTDSFDRDNDADRFGPADRRQGLFGTMSLSYTGRTGNTENQDLAIGGRVNFNQGQFAQSVGLSIEFGEDDNGNKDQEEINAIYDAQYYFNDQFYAFALGRVTQNGLVDGVRNNEAQSDEDFAAEFDNLRTDAFLGFGPGYRILNTQDTTWRVQAGVGVRYTKSGAQELGFNLDGTPVGSSSDTDVGYIASSRLYHRFNENVFITNDTDYLGSSDSPDVITNEFGVNFRVSEQLATRVSYTTAYQEEREIRTNNTLGVAVVYGF</sequence>
<dbReference type="Pfam" id="PF04338">
    <property type="entry name" value="DUF481"/>
    <property type="match status" value="1"/>
</dbReference>